<evidence type="ECO:0000313" key="3">
    <source>
        <dbReference type="EMBL" id="AXE20666.1"/>
    </source>
</evidence>
<evidence type="ECO:0000313" key="4">
    <source>
        <dbReference type="Proteomes" id="UP000251993"/>
    </source>
</evidence>
<keyword evidence="4" id="KW-1185">Reference proteome</keyword>
<feature type="chain" id="PRO_5016873195" description="Thioredoxin domain-containing protein" evidence="1">
    <location>
        <begin position="19"/>
        <end position="493"/>
    </location>
</feature>
<evidence type="ECO:0000259" key="2">
    <source>
        <dbReference type="PROSITE" id="PS51352"/>
    </source>
</evidence>
<reference evidence="3 4" key="1">
    <citation type="submission" date="2018-07" db="EMBL/GenBank/DDBJ databases">
        <title>Genome sequencing of Runella.</title>
        <authorList>
            <person name="Baek M.-G."/>
            <person name="Yi H."/>
        </authorList>
    </citation>
    <scope>NUCLEOTIDE SEQUENCE [LARGE SCALE GENOMIC DNA]</scope>
    <source>
        <strain evidence="3 4">HYN0085</strain>
    </source>
</reference>
<dbReference type="PROSITE" id="PS51352">
    <property type="entry name" value="THIOREDOXIN_2"/>
    <property type="match status" value="1"/>
</dbReference>
<name>A0A344TPU5_9BACT</name>
<organism evidence="3 4">
    <name type="scientific">Runella rosea</name>
    <dbReference type="NCBI Taxonomy" id="2259595"/>
    <lineage>
        <taxon>Bacteria</taxon>
        <taxon>Pseudomonadati</taxon>
        <taxon>Bacteroidota</taxon>
        <taxon>Cytophagia</taxon>
        <taxon>Cytophagales</taxon>
        <taxon>Spirosomataceae</taxon>
        <taxon>Runella</taxon>
    </lineage>
</organism>
<feature type="domain" description="Thioredoxin" evidence="2">
    <location>
        <begin position="353"/>
        <end position="493"/>
    </location>
</feature>
<feature type="signal peptide" evidence="1">
    <location>
        <begin position="1"/>
        <end position="18"/>
    </location>
</feature>
<dbReference type="AlphaFoldDB" id="A0A344TPU5"/>
<dbReference type="InterPro" id="IPR036249">
    <property type="entry name" value="Thioredoxin-like_sf"/>
</dbReference>
<sequence length="493" mass="57267">MTKNLFAFCLFLSLAANAQTAQILLKLPQNNDFIISLTAEKVRYLDAPSIGLTDVEFLNIGVFDDSTKQWAKTEFELKEPQVVRLNIVNKRTANAYKSQEGVNYLLFISPNDNLTIGISPNKTLTFTGTNAHYQEYLRDYFRENMYDYLPQFGYNPSQIDNFHILTKVDSLQRTRQQRLQTLKGQQPIDEAFETYVTAITNTEPYLLKLVVSDKKIRESQGVQLKPNQRKEIQELALQNFKIMPDAALLSEVYRNELRNFIQVPVIQKYPTDSAKRYVLSPEAVQMAYQLSNEELQSYPKQKEYLLTHWLNYSTTFRSNMSTARALLAKYEQAYPESALVPYFKRTIESKEKMEVASQAPEFMLKDRDGNTVALSSLRGKPVCIAFCYNLKQHENDFKPLEEKYRGRLNFVYLNVTPATTYEMWQPTTEKRPGVLHLWASDDDAQMLKESYASTMRYPFVLIDAQGKIVERWIPQEFPDNKPLQAELRDLIRK</sequence>
<dbReference type="InterPro" id="IPR013766">
    <property type="entry name" value="Thioredoxin_domain"/>
</dbReference>
<dbReference type="KEGG" id="run:DR864_24495"/>
<dbReference type="SUPFAM" id="SSF52833">
    <property type="entry name" value="Thioredoxin-like"/>
    <property type="match status" value="1"/>
</dbReference>
<dbReference type="EMBL" id="CP030850">
    <property type="protein sequence ID" value="AXE20666.1"/>
    <property type="molecule type" value="Genomic_DNA"/>
</dbReference>
<dbReference type="Gene3D" id="3.40.30.10">
    <property type="entry name" value="Glutaredoxin"/>
    <property type="match status" value="1"/>
</dbReference>
<evidence type="ECO:0000256" key="1">
    <source>
        <dbReference type="SAM" id="SignalP"/>
    </source>
</evidence>
<dbReference type="RefSeq" id="WP_114069429.1">
    <property type="nucleotide sequence ID" value="NZ_CP030850.1"/>
</dbReference>
<dbReference type="Proteomes" id="UP000251993">
    <property type="component" value="Chromosome"/>
</dbReference>
<accession>A0A344TPU5</accession>
<keyword evidence="1" id="KW-0732">Signal</keyword>
<protein>
    <recommendedName>
        <fullName evidence="2">Thioredoxin domain-containing protein</fullName>
    </recommendedName>
</protein>
<gene>
    <name evidence="3" type="ORF">DR864_24495</name>
</gene>
<dbReference type="OrthoDB" id="909141at2"/>
<proteinExistence type="predicted"/>